<dbReference type="Pfam" id="PF01925">
    <property type="entry name" value="TauE"/>
    <property type="match status" value="1"/>
</dbReference>
<dbReference type="Proteomes" id="UP000037997">
    <property type="component" value="Unassembled WGS sequence"/>
</dbReference>
<feature type="transmembrane region" description="Helical" evidence="8">
    <location>
        <begin position="77"/>
        <end position="96"/>
    </location>
</feature>
<dbReference type="InterPro" id="IPR052017">
    <property type="entry name" value="TSUP"/>
</dbReference>
<dbReference type="PANTHER" id="PTHR30269">
    <property type="entry name" value="TRANSMEMBRANE PROTEIN YFCA"/>
    <property type="match status" value="1"/>
</dbReference>
<keyword evidence="6 8" id="KW-1133">Transmembrane helix</keyword>
<keyword evidence="5 8" id="KW-0812">Transmembrane</keyword>
<dbReference type="GO" id="GO:0005886">
    <property type="term" value="C:plasma membrane"/>
    <property type="evidence" value="ECO:0007669"/>
    <property type="project" value="UniProtKB-SubCell"/>
</dbReference>
<accession>A0A0N0LTF1</accession>
<organism evidence="9 10">
    <name type="scientific">Helicobacter pullorum</name>
    <dbReference type="NCBI Taxonomy" id="35818"/>
    <lineage>
        <taxon>Bacteria</taxon>
        <taxon>Pseudomonadati</taxon>
        <taxon>Campylobacterota</taxon>
        <taxon>Epsilonproteobacteria</taxon>
        <taxon>Campylobacterales</taxon>
        <taxon>Helicobacteraceae</taxon>
        <taxon>Helicobacter</taxon>
    </lineage>
</organism>
<feature type="transmembrane region" description="Helical" evidence="8">
    <location>
        <begin position="102"/>
        <end position="120"/>
    </location>
</feature>
<protein>
    <recommendedName>
        <fullName evidence="8">Probable membrane transporter protein</fullName>
    </recommendedName>
</protein>
<evidence type="ECO:0000256" key="6">
    <source>
        <dbReference type="ARBA" id="ARBA00022989"/>
    </source>
</evidence>
<evidence type="ECO:0000313" key="10">
    <source>
        <dbReference type="Proteomes" id="UP000037997"/>
    </source>
</evidence>
<evidence type="ECO:0000256" key="5">
    <source>
        <dbReference type="ARBA" id="ARBA00022692"/>
    </source>
</evidence>
<feature type="transmembrane region" description="Helical" evidence="8">
    <location>
        <begin position="6"/>
        <end position="26"/>
    </location>
</feature>
<feature type="transmembrane region" description="Helical" evidence="8">
    <location>
        <begin position="132"/>
        <end position="151"/>
    </location>
</feature>
<evidence type="ECO:0000256" key="8">
    <source>
        <dbReference type="RuleBase" id="RU363041"/>
    </source>
</evidence>
<feature type="transmembrane region" description="Helical" evidence="8">
    <location>
        <begin position="230"/>
        <end position="248"/>
    </location>
</feature>
<gene>
    <name evidence="9" type="ORF">HPU229334_05760</name>
</gene>
<dbReference type="InterPro" id="IPR002781">
    <property type="entry name" value="TM_pro_TauE-like"/>
</dbReference>
<dbReference type="STRING" id="35818.HPU229336_01250"/>
<proteinExistence type="inferred from homology"/>
<feature type="transmembrane region" description="Helical" evidence="8">
    <location>
        <begin position="188"/>
        <end position="210"/>
    </location>
</feature>
<keyword evidence="7 8" id="KW-0472">Membrane</keyword>
<name>A0A0N0LTF1_9HELI</name>
<evidence type="ECO:0000256" key="4">
    <source>
        <dbReference type="ARBA" id="ARBA00022475"/>
    </source>
</evidence>
<evidence type="ECO:0000256" key="2">
    <source>
        <dbReference type="ARBA" id="ARBA00009142"/>
    </source>
</evidence>
<evidence type="ECO:0000313" key="9">
    <source>
        <dbReference type="EMBL" id="KPH55841.1"/>
    </source>
</evidence>
<comment type="subcellular location">
    <subcellularLocation>
        <location evidence="1 8">Cell membrane</location>
        <topology evidence="1 8">Multi-pass membrane protein</topology>
    </subcellularLocation>
</comment>
<dbReference type="PATRIC" id="fig|35818.11.peg.1135"/>
<dbReference type="RefSeq" id="WP_054197918.1">
    <property type="nucleotide sequence ID" value="NZ_JNOC01000031.1"/>
</dbReference>
<dbReference type="PANTHER" id="PTHR30269:SF0">
    <property type="entry name" value="MEMBRANE TRANSPORTER PROTEIN YFCA-RELATED"/>
    <property type="match status" value="1"/>
</dbReference>
<reference evidence="9 10" key="1">
    <citation type="submission" date="2014-06" db="EMBL/GenBank/DDBJ databases">
        <title>Helicobacter pullorum isolates in fresh chicken meat - phenotypic and genotypic features.</title>
        <authorList>
            <person name="Borges V."/>
            <person name="Santos A."/>
            <person name="Correia C.B."/>
            <person name="Saraiva M."/>
            <person name="Menard A."/>
            <person name="Vieira L."/>
            <person name="Sampaio D.A."/>
            <person name="Gomes J.P."/>
            <person name="Oleastro M."/>
        </authorList>
    </citation>
    <scope>NUCLEOTIDE SEQUENCE [LARGE SCALE GENOMIC DNA]</scope>
    <source>
        <strain evidence="9 10">229334/12</strain>
    </source>
</reference>
<evidence type="ECO:0000256" key="1">
    <source>
        <dbReference type="ARBA" id="ARBA00004651"/>
    </source>
</evidence>
<sequence length="251" mass="27080">MLEFDILTLVLLFGAAFLGGFIDSIAGGGGSITLPALLLSGISPLEALATNKLQSSFGSFSATRLFYKKGYINLKKCLPFAILAFAFSALGTISVQFINSDFLSKFLPFFIILFGFYFLFSPKIKEEQRATRFHKTYFLFALAGIGFYDGFLGPGTGSFLLLALIILAGYGLTNALGEAKLYNFATNLASVVFFAIGGNMLFGVGLMMALGQFIGANLGSRAAIRYGIKIIKPLIVIVSFAMAAKLLYEQF</sequence>
<keyword evidence="3" id="KW-0813">Transport</keyword>
<evidence type="ECO:0000256" key="7">
    <source>
        <dbReference type="ARBA" id="ARBA00023136"/>
    </source>
</evidence>
<dbReference type="AlphaFoldDB" id="A0A0N0LTF1"/>
<comment type="caution">
    <text evidence="9">The sequence shown here is derived from an EMBL/GenBank/DDBJ whole genome shotgun (WGS) entry which is preliminary data.</text>
</comment>
<comment type="similarity">
    <text evidence="2 8">Belongs to the 4-toluene sulfonate uptake permease (TSUP) (TC 2.A.102) family.</text>
</comment>
<dbReference type="EMBL" id="JNOC01000031">
    <property type="protein sequence ID" value="KPH55841.1"/>
    <property type="molecule type" value="Genomic_DNA"/>
</dbReference>
<evidence type="ECO:0000256" key="3">
    <source>
        <dbReference type="ARBA" id="ARBA00022448"/>
    </source>
</evidence>
<keyword evidence="4 8" id="KW-1003">Cell membrane</keyword>